<evidence type="ECO:0008006" key="10">
    <source>
        <dbReference type="Google" id="ProtNLM"/>
    </source>
</evidence>
<dbReference type="InterPro" id="IPR050869">
    <property type="entry name" value="H3K4_H4K5_MeTrfase"/>
</dbReference>
<proteinExistence type="predicted"/>
<dbReference type="InterPro" id="IPR002893">
    <property type="entry name" value="Znf_MYND"/>
</dbReference>
<dbReference type="CDD" id="cd20071">
    <property type="entry name" value="SET_SMYD"/>
    <property type="match status" value="1"/>
</dbReference>
<organism evidence="8 9">
    <name type="scientific">Claviceps pazoutovae</name>
    <dbReference type="NCBI Taxonomy" id="1649127"/>
    <lineage>
        <taxon>Eukaryota</taxon>
        <taxon>Fungi</taxon>
        <taxon>Dikarya</taxon>
        <taxon>Ascomycota</taxon>
        <taxon>Pezizomycotina</taxon>
        <taxon>Sordariomycetes</taxon>
        <taxon>Hypocreomycetidae</taxon>
        <taxon>Hypocreales</taxon>
        <taxon>Clavicipitaceae</taxon>
        <taxon>Claviceps</taxon>
    </lineage>
</organism>
<dbReference type="SUPFAM" id="SSF144232">
    <property type="entry name" value="HIT/MYND zinc finger-like"/>
    <property type="match status" value="1"/>
</dbReference>
<dbReference type="PROSITE" id="PS50280">
    <property type="entry name" value="SET"/>
    <property type="match status" value="1"/>
</dbReference>
<evidence type="ECO:0000256" key="5">
    <source>
        <dbReference type="SAM" id="MobiDB-lite"/>
    </source>
</evidence>
<protein>
    <recommendedName>
        <fullName evidence="10">Suppressor of anucleate metulae protein B</fullName>
    </recommendedName>
</protein>
<keyword evidence="9" id="KW-1185">Reference proteome</keyword>
<dbReference type="InterPro" id="IPR001214">
    <property type="entry name" value="SET_dom"/>
</dbReference>
<dbReference type="InterPro" id="IPR046341">
    <property type="entry name" value="SET_dom_sf"/>
</dbReference>
<evidence type="ECO:0000313" key="8">
    <source>
        <dbReference type="EMBL" id="KAG5937417.1"/>
    </source>
</evidence>
<evidence type="ECO:0000259" key="7">
    <source>
        <dbReference type="PROSITE" id="PS50865"/>
    </source>
</evidence>
<keyword evidence="1" id="KW-0479">Metal-binding</keyword>
<name>A0A9P7MBL9_9HYPO</name>
<evidence type="ECO:0000259" key="6">
    <source>
        <dbReference type="PROSITE" id="PS50280"/>
    </source>
</evidence>
<feature type="domain" description="SET" evidence="6">
    <location>
        <begin position="17"/>
        <end position="247"/>
    </location>
</feature>
<evidence type="ECO:0000256" key="3">
    <source>
        <dbReference type="ARBA" id="ARBA00022833"/>
    </source>
</evidence>
<evidence type="ECO:0000313" key="9">
    <source>
        <dbReference type="Proteomes" id="UP000706124"/>
    </source>
</evidence>
<comment type="caution">
    <text evidence="8">The sequence shown here is derived from an EMBL/GenBank/DDBJ whole genome shotgun (WGS) entry which is preliminary data.</text>
</comment>
<dbReference type="GO" id="GO:0005634">
    <property type="term" value="C:nucleus"/>
    <property type="evidence" value="ECO:0007669"/>
    <property type="project" value="TreeGrafter"/>
</dbReference>
<dbReference type="PANTHER" id="PTHR12197">
    <property type="entry name" value="HISTONE-LYSINE N-METHYLTRANSFERASE SMYD"/>
    <property type="match status" value="1"/>
</dbReference>
<accession>A0A9P7MBL9</accession>
<dbReference type="Gene3D" id="6.10.140.2220">
    <property type="match status" value="1"/>
</dbReference>
<dbReference type="GO" id="GO:0008270">
    <property type="term" value="F:zinc ion binding"/>
    <property type="evidence" value="ECO:0007669"/>
    <property type="project" value="UniProtKB-KW"/>
</dbReference>
<feature type="compositionally biased region" description="Low complexity" evidence="5">
    <location>
        <begin position="9"/>
        <end position="18"/>
    </location>
</feature>
<dbReference type="PROSITE" id="PS50865">
    <property type="entry name" value="ZF_MYND_2"/>
    <property type="match status" value="1"/>
</dbReference>
<feature type="domain" description="MYND-type" evidence="7">
    <location>
        <begin position="63"/>
        <end position="101"/>
    </location>
</feature>
<dbReference type="EMBL" id="SRPO01000185">
    <property type="protein sequence ID" value="KAG5937417.1"/>
    <property type="molecule type" value="Genomic_DNA"/>
</dbReference>
<dbReference type="Gene3D" id="1.10.220.160">
    <property type="match status" value="1"/>
</dbReference>
<keyword evidence="3" id="KW-0862">Zinc</keyword>
<dbReference type="Gene3D" id="2.170.270.10">
    <property type="entry name" value="SET domain"/>
    <property type="match status" value="1"/>
</dbReference>
<evidence type="ECO:0000256" key="2">
    <source>
        <dbReference type="ARBA" id="ARBA00022771"/>
    </source>
</evidence>
<feature type="region of interest" description="Disordered" evidence="5">
    <location>
        <begin position="1"/>
        <end position="29"/>
    </location>
</feature>
<gene>
    <name evidence="8" type="ORF">E4U60_001950</name>
</gene>
<dbReference type="Pfam" id="PF00856">
    <property type="entry name" value="SET"/>
    <property type="match status" value="1"/>
</dbReference>
<dbReference type="OrthoDB" id="265717at2759"/>
<evidence type="ECO:0000256" key="4">
    <source>
        <dbReference type="PROSITE-ProRule" id="PRU00134"/>
    </source>
</evidence>
<dbReference type="PANTHER" id="PTHR12197:SF251">
    <property type="entry name" value="EG:BACR7C10.4 PROTEIN"/>
    <property type="match status" value="1"/>
</dbReference>
<dbReference type="Pfam" id="PF01753">
    <property type="entry name" value="zf-MYND"/>
    <property type="match status" value="1"/>
</dbReference>
<dbReference type="SUPFAM" id="SSF82199">
    <property type="entry name" value="SET domain"/>
    <property type="match status" value="1"/>
</dbReference>
<sequence>MTPNPSTPSSSSSSSSSSIQVRAHPSKHRALHATRALPAGHTIHIFTSPLLLLPTLAHLSSVCAHCLQPGTPRACSRCHAAYYCDAACQRAGWAAVHSRECKALRARRGRSGAELPTPVRALLQVLLLGGEVEGGLAMLDGHEEVRRGRGGRAWGDLEMMAAAACAFAGKEGSGRRAVGLLCKIQTNAFLRFDAHLADQVGIFLDPTLAMANHSCVPNATVLFIGRTAVLRAERDIREGEEIEVCYTDYTNPISQRKSALQEYCFTCQCPRCANNLNVYQLCAQSPTGNGDMSCSVLGSNAPSLQNHLGASDPQKIRVAAQFCTEPDPELTGSSPEAKRMLKIHLTGYKPLIENDLWAVSPLPQILTEVSLYYTHEQRFAYAVAVAAMVAVECDPYRYAAPFHAIRLKNLLMVIKLLVLTAEDSAALRQAPHAVAARGLEGEVLEMLAEMDQVSLSQMLLIMVMKAASPPGDGLEQWSLGVQARELYEDIAGLEGREQELSLIHAWRDDPESESSRRFFEYAVVKQMAALADLGKRVVRTEWQV</sequence>
<reference evidence="8 9" key="1">
    <citation type="journal article" date="2020" name="bioRxiv">
        <title>Whole genome comparisons of ergot fungi reveals the divergence and evolution of species within the genus Claviceps are the result of varying mechanisms driving genome evolution and host range expansion.</title>
        <authorList>
            <person name="Wyka S.A."/>
            <person name="Mondo S.J."/>
            <person name="Liu M."/>
            <person name="Dettman J."/>
            <person name="Nalam V."/>
            <person name="Broders K.D."/>
        </authorList>
    </citation>
    <scope>NUCLEOTIDE SEQUENCE [LARGE SCALE GENOMIC DNA]</scope>
    <source>
        <strain evidence="8 9">CCC 1485</strain>
    </source>
</reference>
<evidence type="ECO:0000256" key="1">
    <source>
        <dbReference type="ARBA" id="ARBA00022723"/>
    </source>
</evidence>
<dbReference type="AlphaFoldDB" id="A0A9P7MBL9"/>
<keyword evidence="2 4" id="KW-0863">Zinc-finger</keyword>
<dbReference type="Proteomes" id="UP000706124">
    <property type="component" value="Unassembled WGS sequence"/>
</dbReference>